<evidence type="ECO:0000259" key="6">
    <source>
        <dbReference type="PROSITE" id="PS50931"/>
    </source>
</evidence>
<evidence type="ECO:0000256" key="1">
    <source>
        <dbReference type="ARBA" id="ARBA00003502"/>
    </source>
</evidence>
<dbReference type="FunFam" id="1.10.10.10:FF:000001">
    <property type="entry name" value="LysR family transcriptional regulator"/>
    <property type="match status" value="1"/>
</dbReference>
<dbReference type="InterPro" id="IPR000847">
    <property type="entry name" value="LysR_HTH_N"/>
</dbReference>
<protein>
    <submittedName>
        <fullName evidence="7">D-malate degradation protein R</fullName>
    </submittedName>
</protein>
<dbReference type="Pfam" id="PF03466">
    <property type="entry name" value="LysR_substrate"/>
    <property type="match status" value="1"/>
</dbReference>
<evidence type="ECO:0000256" key="2">
    <source>
        <dbReference type="ARBA" id="ARBA00009437"/>
    </source>
</evidence>
<sequence length="289" mass="31870">MHRWEGLDALVAVAETGSFTRAAQRLGVSTSQVSREITRLEERLGTQLVSRNTRRVALTENGRLFEQRCRQLIDDRDAALDAIVSGKDGIKGHIHLTCSIAYGEQTIVPLIGRFLAEHPGISVKIELTNRVLDIIADGIDLGVRTGEIADTRLGRMQIGSRSLHLCAAPSYVERYGTPATASELDTHTCLVGSAQQWHFKSDGHEVQITPQGRFRCNSGFAILGAALQGLGICQLPDFYVQKHLNDGTLVELLPNERPADEAIWVVFQKRPRQQAKISALIDFLKAMIP</sequence>
<dbReference type="InterPro" id="IPR058163">
    <property type="entry name" value="LysR-type_TF_proteobact-type"/>
</dbReference>
<dbReference type="GO" id="GO:0006351">
    <property type="term" value="P:DNA-templated transcription"/>
    <property type="evidence" value="ECO:0007669"/>
    <property type="project" value="TreeGrafter"/>
</dbReference>
<dbReference type="Pfam" id="PF00126">
    <property type="entry name" value="HTH_1"/>
    <property type="match status" value="1"/>
</dbReference>
<comment type="similarity">
    <text evidence="2">Belongs to the LysR transcriptional regulatory family.</text>
</comment>
<dbReference type="PANTHER" id="PTHR30537:SF10">
    <property type="entry name" value="TRANSCRIPTIONAL REGULATOR-RELATED"/>
    <property type="match status" value="1"/>
</dbReference>
<dbReference type="RefSeq" id="WP_002717587.1">
    <property type="nucleotide sequence ID" value="NZ_UFSI01000001.1"/>
</dbReference>
<dbReference type="EMBL" id="UIGB01000001">
    <property type="protein sequence ID" value="SUU86764.1"/>
    <property type="molecule type" value="Genomic_DNA"/>
</dbReference>
<dbReference type="SUPFAM" id="SSF46785">
    <property type="entry name" value="Winged helix' DNA-binding domain"/>
    <property type="match status" value="1"/>
</dbReference>
<keyword evidence="3" id="KW-0805">Transcription regulation</keyword>
<organism evidence="7 8">
    <name type="scientific">Afipia felis</name>
    <name type="common">Cat scratch disease bacillus</name>
    <dbReference type="NCBI Taxonomy" id="1035"/>
    <lineage>
        <taxon>Bacteria</taxon>
        <taxon>Pseudomonadati</taxon>
        <taxon>Pseudomonadota</taxon>
        <taxon>Alphaproteobacteria</taxon>
        <taxon>Hyphomicrobiales</taxon>
        <taxon>Nitrobacteraceae</taxon>
        <taxon>Afipia</taxon>
    </lineage>
</organism>
<dbReference type="GO" id="GO:0003700">
    <property type="term" value="F:DNA-binding transcription factor activity"/>
    <property type="evidence" value="ECO:0007669"/>
    <property type="project" value="InterPro"/>
</dbReference>
<dbReference type="InterPro" id="IPR036390">
    <property type="entry name" value="WH_DNA-bd_sf"/>
</dbReference>
<comment type="function">
    <text evidence="1">NodD regulates the expression of the nodABCFE genes which encode other nodulation proteins. NodD is also a negative regulator of its own expression. Binds flavonoids as inducers.</text>
</comment>
<dbReference type="PANTHER" id="PTHR30537">
    <property type="entry name" value="HTH-TYPE TRANSCRIPTIONAL REGULATOR"/>
    <property type="match status" value="1"/>
</dbReference>
<proteinExistence type="inferred from homology"/>
<dbReference type="GO" id="GO:0043565">
    <property type="term" value="F:sequence-specific DNA binding"/>
    <property type="evidence" value="ECO:0007669"/>
    <property type="project" value="TreeGrafter"/>
</dbReference>
<feature type="domain" description="HTH lysR-type" evidence="6">
    <location>
        <begin position="1"/>
        <end position="59"/>
    </location>
</feature>
<dbReference type="OrthoDB" id="9813056at2"/>
<dbReference type="Proteomes" id="UP000254343">
    <property type="component" value="Unassembled WGS sequence"/>
</dbReference>
<dbReference type="SUPFAM" id="SSF53850">
    <property type="entry name" value="Periplasmic binding protein-like II"/>
    <property type="match status" value="1"/>
</dbReference>
<dbReference type="PRINTS" id="PR00039">
    <property type="entry name" value="HTHLYSR"/>
</dbReference>
<dbReference type="InterPro" id="IPR005119">
    <property type="entry name" value="LysR_subst-bd"/>
</dbReference>
<keyword evidence="5" id="KW-0804">Transcription</keyword>
<evidence type="ECO:0000256" key="5">
    <source>
        <dbReference type="ARBA" id="ARBA00023163"/>
    </source>
</evidence>
<dbReference type="AlphaFoldDB" id="A0A380WCM7"/>
<gene>
    <name evidence="7" type="primary">dmlR_8</name>
    <name evidence="7" type="ORF">NCTC12722_03996</name>
</gene>
<reference evidence="7 8" key="1">
    <citation type="submission" date="2018-06" db="EMBL/GenBank/DDBJ databases">
        <authorList>
            <consortium name="Pathogen Informatics"/>
            <person name="Doyle S."/>
        </authorList>
    </citation>
    <scope>NUCLEOTIDE SEQUENCE [LARGE SCALE GENOMIC DNA]</scope>
    <source>
        <strain evidence="7 8">NCTC12722</strain>
    </source>
</reference>
<evidence type="ECO:0000256" key="3">
    <source>
        <dbReference type="ARBA" id="ARBA00023015"/>
    </source>
</evidence>
<evidence type="ECO:0000313" key="8">
    <source>
        <dbReference type="Proteomes" id="UP000254343"/>
    </source>
</evidence>
<evidence type="ECO:0000313" key="7">
    <source>
        <dbReference type="EMBL" id="SUU86764.1"/>
    </source>
</evidence>
<name>A0A380WCM7_AFIFE</name>
<dbReference type="InterPro" id="IPR036388">
    <property type="entry name" value="WH-like_DNA-bd_sf"/>
</dbReference>
<dbReference type="Gene3D" id="3.40.190.290">
    <property type="match status" value="1"/>
</dbReference>
<evidence type="ECO:0000256" key="4">
    <source>
        <dbReference type="ARBA" id="ARBA00023125"/>
    </source>
</evidence>
<accession>A0A380WCM7</accession>
<dbReference type="Gene3D" id="1.10.10.10">
    <property type="entry name" value="Winged helix-like DNA-binding domain superfamily/Winged helix DNA-binding domain"/>
    <property type="match status" value="1"/>
</dbReference>
<keyword evidence="4" id="KW-0238">DNA-binding</keyword>
<dbReference type="PROSITE" id="PS50931">
    <property type="entry name" value="HTH_LYSR"/>
    <property type="match status" value="1"/>
</dbReference>